<keyword evidence="2" id="KW-1185">Reference proteome</keyword>
<dbReference type="OrthoDB" id="6142893at2759"/>
<dbReference type="EMBL" id="UYJE01003500">
    <property type="protein sequence ID" value="VDI19807.1"/>
    <property type="molecule type" value="Genomic_DNA"/>
</dbReference>
<proteinExistence type="predicted"/>
<feature type="non-terminal residue" evidence="1">
    <location>
        <position position="216"/>
    </location>
</feature>
<evidence type="ECO:0008006" key="3">
    <source>
        <dbReference type="Google" id="ProtNLM"/>
    </source>
</evidence>
<dbReference type="SUPFAM" id="SSF56219">
    <property type="entry name" value="DNase I-like"/>
    <property type="match status" value="1"/>
</dbReference>
<name>A0A8B6DJY2_MYTGA</name>
<dbReference type="InterPro" id="IPR036691">
    <property type="entry name" value="Endo/exonu/phosph_ase_sf"/>
</dbReference>
<dbReference type="AlphaFoldDB" id="A0A8B6DJY2"/>
<gene>
    <name evidence="1" type="ORF">MGAL_10B044547</name>
</gene>
<accession>A0A8B6DJY2</accession>
<dbReference type="Proteomes" id="UP000596742">
    <property type="component" value="Unassembled WGS sequence"/>
</dbReference>
<protein>
    <recommendedName>
        <fullName evidence="3">Endonuclease/exonuclease/phosphatase domain-containing protein</fullName>
    </recommendedName>
</protein>
<comment type="caution">
    <text evidence="1">The sequence shown here is derived from an EMBL/GenBank/DDBJ whole genome shotgun (WGS) entry which is preliminary data.</text>
</comment>
<organism evidence="1 2">
    <name type="scientific">Mytilus galloprovincialis</name>
    <name type="common">Mediterranean mussel</name>
    <dbReference type="NCBI Taxonomy" id="29158"/>
    <lineage>
        <taxon>Eukaryota</taxon>
        <taxon>Metazoa</taxon>
        <taxon>Spiralia</taxon>
        <taxon>Lophotrochozoa</taxon>
        <taxon>Mollusca</taxon>
        <taxon>Bivalvia</taxon>
        <taxon>Autobranchia</taxon>
        <taxon>Pteriomorphia</taxon>
        <taxon>Mytilida</taxon>
        <taxon>Mytiloidea</taxon>
        <taxon>Mytilidae</taxon>
        <taxon>Mytilinae</taxon>
        <taxon>Mytilus</taxon>
    </lineage>
</organism>
<reference evidence="1" key="1">
    <citation type="submission" date="2018-11" db="EMBL/GenBank/DDBJ databases">
        <authorList>
            <person name="Alioto T."/>
            <person name="Alioto T."/>
        </authorList>
    </citation>
    <scope>NUCLEOTIDE SEQUENCE</scope>
</reference>
<evidence type="ECO:0000313" key="1">
    <source>
        <dbReference type="EMBL" id="VDI19807.1"/>
    </source>
</evidence>
<evidence type="ECO:0000313" key="2">
    <source>
        <dbReference type="Proteomes" id="UP000596742"/>
    </source>
</evidence>
<sequence length="216" mass="24645">MECEIIESIAAELVVNGKKWLISGMYRPQTISDNDFINDFTKTHDKISVKYDNMIFLGDLNYNLLSIDKCTPLSTVCDICGIENIVKGATCFTKDAKPTLNDVILTNKKNMLQNTTNFNCGLSDVHNIIAVQLKSDVPSIKKPLKKYRSYKQLDEEKFLHDLEQANLTKIVDNVENVNEAYDIFNTKLMSIVNNHIPEKTRKTVHKPAPYMNKQLK</sequence>